<sequence>MQMHSDKSPGPDGFNPAFYQHFWHLCGDDIFDAVKTWLDRGFLPTSLNETNICLIPKCESSNSMKDLRPIALCNVLYKMVSKLLANRLKVCLDKCISEEQSAFVEGCSILDNALIAIEVIHALKRRTRGLKAKLALKIDISKAYNKVDWSFLKGMLVRLGFSDKWVHWMMMCVSSVNYSVLMNFDKVGPIYPGRGLRQGDPLSPYLFILATEGLTALIKQSIARGDIHGVKICRGAPVVSHLLFADDCFLFCRANIMEATHLMSLLDTYSASSGQEINLTKSEVFFSKNLSKAAQEDLSGIMGVKHVMGTGTYLGLPSMVGRSKKATFGYIKDKIWKKINSWRGRALSKSGIRWLAWDRLARPKSEGGLGFRNFQAFNMSMVSKEAWNFVAKPHTLVARIYKARWKIGDGSKIKIMSEPWLRGEDTLWMQSPQTQKAVAENIIKTPLFEEVKEDQLVWQYENHGVYTVKFGYRHYIKNKSMNNNYTLEGDWGALWRSRAPPKTKHLL</sequence>
<evidence type="ECO:0000313" key="2">
    <source>
        <dbReference type="Proteomes" id="UP001177021"/>
    </source>
</evidence>
<protein>
    <submittedName>
        <fullName evidence="1">Uncharacterized protein</fullName>
    </submittedName>
</protein>
<keyword evidence="2" id="KW-1185">Reference proteome</keyword>
<dbReference type="EMBL" id="CASHSV030000206">
    <property type="protein sequence ID" value="CAJ2652133.1"/>
    <property type="molecule type" value="Genomic_DNA"/>
</dbReference>
<name>A0ACB0K728_TRIPR</name>
<gene>
    <name evidence="1" type="ORF">MILVUS5_LOCUS19665</name>
</gene>
<evidence type="ECO:0000313" key="1">
    <source>
        <dbReference type="EMBL" id="CAJ2652133.1"/>
    </source>
</evidence>
<reference evidence="1" key="1">
    <citation type="submission" date="2023-10" db="EMBL/GenBank/DDBJ databases">
        <authorList>
            <person name="Rodriguez Cubillos JULIANA M."/>
            <person name="De Vega J."/>
        </authorList>
    </citation>
    <scope>NUCLEOTIDE SEQUENCE</scope>
</reference>
<accession>A0ACB0K728</accession>
<organism evidence="1 2">
    <name type="scientific">Trifolium pratense</name>
    <name type="common">Red clover</name>
    <dbReference type="NCBI Taxonomy" id="57577"/>
    <lineage>
        <taxon>Eukaryota</taxon>
        <taxon>Viridiplantae</taxon>
        <taxon>Streptophyta</taxon>
        <taxon>Embryophyta</taxon>
        <taxon>Tracheophyta</taxon>
        <taxon>Spermatophyta</taxon>
        <taxon>Magnoliopsida</taxon>
        <taxon>eudicotyledons</taxon>
        <taxon>Gunneridae</taxon>
        <taxon>Pentapetalae</taxon>
        <taxon>rosids</taxon>
        <taxon>fabids</taxon>
        <taxon>Fabales</taxon>
        <taxon>Fabaceae</taxon>
        <taxon>Papilionoideae</taxon>
        <taxon>50 kb inversion clade</taxon>
        <taxon>NPAAA clade</taxon>
        <taxon>Hologalegina</taxon>
        <taxon>IRL clade</taxon>
        <taxon>Trifolieae</taxon>
        <taxon>Trifolium</taxon>
    </lineage>
</organism>
<proteinExistence type="predicted"/>
<dbReference type="Proteomes" id="UP001177021">
    <property type="component" value="Unassembled WGS sequence"/>
</dbReference>
<comment type="caution">
    <text evidence="1">The sequence shown here is derived from an EMBL/GenBank/DDBJ whole genome shotgun (WGS) entry which is preliminary data.</text>
</comment>